<dbReference type="AlphaFoldDB" id="A0A6P1NI92"/>
<accession>A0A6P1NI92</accession>
<organism evidence="5 6">
    <name type="scientific">Pseudarthrobacter psychrotolerans</name>
    <dbReference type="NCBI Taxonomy" id="2697569"/>
    <lineage>
        <taxon>Bacteria</taxon>
        <taxon>Bacillati</taxon>
        <taxon>Actinomycetota</taxon>
        <taxon>Actinomycetes</taxon>
        <taxon>Micrococcales</taxon>
        <taxon>Micrococcaceae</taxon>
        <taxon>Pseudarthrobacter</taxon>
    </lineage>
</organism>
<evidence type="ECO:0000256" key="1">
    <source>
        <dbReference type="ARBA" id="ARBA00006534"/>
    </source>
</evidence>
<dbReference type="SUPFAM" id="SSF52317">
    <property type="entry name" value="Class I glutamine amidotransferase-like"/>
    <property type="match status" value="1"/>
</dbReference>
<name>A0A6P1NI92_9MICC</name>
<evidence type="ECO:0000256" key="2">
    <source>
        <dbReference type="ARBA" id="ARBA00022670"/>
    </source>
</evidence>
<dbReference type="GO" id="GO:0008236">
    <property type="term" value="F:serine-type peptidase activity"/>
    <property type="evidence" value="ECO:0007669"/>
    <property type="project" value="UniProtKB-KW"/>
</dbReference>
<dbReference type="InterPro" id="IPR029062">
    <property type="entry name" value="Class_I_gatase-like"/>
</dbReference>
<evidence type="ECO:0000256" key="4">
    <source>
        <dbReference type="ARBA" id="ARBA00022825"/>
    </source>
</evidence>
<dbReference type="PANTHER" id="PTHR20842">
    <property type="entry name" value="PROTEASE S51 ALPHA-ASPARTYL DIPEPTIDASE"/>
    <property type="match status" value="1"/>
</dbReference>
<keyword evidence="3" id="KW-0378">Hydrolase</keyword>
<dbReference type="KEGG" id="psey:GU243_00570"/>
<dbReference type="EMBL" id="CP047898">
    <property type="protein sequence ID" value="QHK18527.1"/>
    <property type="molecule type" value="Genomic_DNA"/>
</dbReference>
<keyword evidence="2" id="KW-0645">Protease</keyword>
<dbReference type="Proteomes" id="UP000464186">
    <property type="component" value="Chromosome"/>
</dbReference>
<gene>
    <name evidence="5" type="ORF">GU243_00570</name>
</gene>
<evidence type="ECO:0000256" key="3">
    <source>
        <dbReference type="ARBA" id="ARBA00022801"/>
    </source>
</evidence>
<dbReference type="InterPro" id="IPR005320">
    <property type="entry name" value="Peptidase_S51"/>
</dbReference>
<protein>
    <submittedName>
        <fullName evidence="5">Type 1 glutamine amidotransferase-like domain-containing protein</fullName>
    </submittedName>
</protein>
<keyword evidence="4" id="KW-0720">Serine protease</keyword>
<comment type="similarity">
    <text evidence="1">Belongs to the peptidase S51 family.</text>
</comment>
<sequence length="223" mass="23627">MLGTIYLGGGGSPDDELPVWTDMLQGARRILYWPFALSGDMLEGADAWLRGNLTGRWPSAHVSTWTTLNGHSTEELADFDILFIGGGNTFDLLEHVMLHGFAEPVRRFIASGGSFYGGSAGAILASDDIGIAEAYDDNKTGLTILEGLGLTPGATVLPHYGPDEEATGRRWSQKQGITVLGIPERSGLKISGGQARVLGREPIHVIGAAGTTIVRPGELLPAM</sequence>
<dbReference type="Gene3D" id="3.40.50.880">
    <property type="match status" value="1"/>
</dbReference>
<keyword evidence="5" id="KW-0808">Transferase</keyword>
<keyword evidence="5" id="KW-0315">Glutamine amidotransferase</keyword>
<evidence type="ECO:0000313" key="5">
    <source>
        <dbReference type="EMBL" id="QHK18527.1"/>
    </source>
</evidence>
<evidence type="ECO:0000313" key="6">
    <source>
        <dbReference type="Proteomes" id="UP000464186"/>
    </source>
</evidence>
<keyword evidence="6" id="KW-1185">Reference proteome</keyword>
<dbReference type="GO" id="GO:0016740">
    <property type="term" value="F:transferase activity"/>
    <property type="evidence" value="ECO:0007669"/>
    <property type="project" value="UniProtKB-KW"/>
</dbReference>
<reference evidence="5 6" key="1">
    <citation type="submission" date="2020-01" db="EMBL/GenBank/DDBJ databases">
        <title>Pseudarthrobacter psychrotolerans sp. nov., isolated from antarctic soil.</title>
        <authorList>
            <person name="Shin Y."/>
            <person name="Park W."/>
        </authorList>
    </citation>
    <scope>NUCLEOTIDE SEQUENCE [LARGE SCALE GENOMIC DNA]</scope>
    <source>
        <strain evidence="5 6">YJ56</strain>
    </source>
</reference>
<dbReference type="Pfam" id="PF03575">
    <property type="entry name" value="Peptidase_S51"/>
    <property type="match status" value="1"/>
</dbReference>
<dbReference type="PANTHER" id="PTHR20842:SF0">
    <property type="entry name" value="ALPHA-ASPARTYL DIPEPTIDASE"/>
    <property type="match status" value="1"/>
</dbReference>
<proteinExistence type="inferred from homology"/>
<dbReference type="GO" id="GO:0006508">
    <property type="term" value="P:proteolysis"/>
    <property type="evidence" value="ECO:0007669"/>
    <property type="project" value="UniProtKB-KW"/>
</dbReference>